<keyword evidence="1" id="KW-1133">Transmembrane helix</keyword>
<dbReference type="AlphaFoldDB" id="A0A1L8CK02"/>
<keyword evidence="1" id="KW-0812">Transmembrane</keyword>
<evidence type="ECO:0008006" key="4">
    <source>
        <dbReference type="Google" id="ProtNLM"/>
    </source>
</evidence>
<reference evidence="2 3" key="1">
    <citation type="journal article" date="2017" name="Arch. Microbiol.">
        <title>Mariprofundus micogutta sp. nov., a novel iron-oxidizing zetaproteobacterium isolated from a deep-sea hydrothermal field at the Bayonnaise knoll of the Izu-Ogasawara arc, and a description of Mariprofundales ord. nov. and Zetaproteobacteria classis nov.</title>
        <authorList>
            <person name="Makita H."/>
            <person name="Tanaka E."/>
            <person name="Mitsunobu S."/>
            <person name="Miyazaki M."/>
            <person name="Nunoura T."/>
            <person name="Uematsu K."/>
            <person name="Takaki Y."/>
            <person name="Nishi S."/>
            <person name="Shimamura S."/>
            <person name="Takai K."/>
        </authorList>
    </citation>
    <scope>NUCLEOTIDE SEQUENCE [LARGE SCALE GENOMIC DNA]</scope>
    <source>
        <strain evidence="2 3">ET2</strain>
    </source>
</reference>
<name>A0A1L8CK02_9PROT</name>
<dbReference type="EMBL" id="BDFD01000001">
    <property type="protein sequence ID" value="GAV19215.1"/>
    <property type="molecule type" value="Genomic_DNA"/>
</dbReference>
<dbReference type="OrthoDB" id="9808192at2"/>
<sequence length="64" mass="7283">MFKLFVAIIITLIPSIALAHSGHGHIEAASIWHWLFEFDHIGWLVPIMIALIVSLRMGVLNRHK</sequence>
<dbReference type="RefSeq" id="WP_072658406.1">
    <property type="nucleotide sequence ID" value="NZ_BDFD01000001.1"/>
</dbReference>
<accession>A0A1L8CK02</accession>
<comment type="caution">
    <text evidence="2">The sequence shown here is derived from an EMBL/GenBank/DDBJ whole genome shotgun (WGS) entry which is preliminary data.</text>
</comment>
<feature type="transmembrane region" description="Helical" evidence="1">
    <location>
        <begin position="40"/>
        <end position="59"/>
    </location>
</feature>
<evidence type="ECO:0000313" key="2">
    <source>
        <dbReference type="EMBL" id="GAV19215.1"/>
    </source>
</evidence>
<protein>
    <recommendedName>
        <fullName evidence="4">HupE / UreJ protein</fullName>
    </recommendedName>
</protein>
<keyword evidence="3" id="KW-1185">Reference proteome</keyword>
<evidence type="ECO:0000256" key="1">
    <source>
        <dbReference type="SAM" id="Phobius"/>
    </source>
</evidence>
<gene>
    <name evidence="2" type="ORF">MMIC_P0144</name>
</gene>
<organism evidence="2 3">
    <name type="scientific">Mariprofundus micogutta</name>
    <dbReference type="NCBI Taxonomy" id="1921010"/>
    <lineage>
        <taxon>Bacteria</taxon>
        <taxon>Pseudomonadati</taxon>
        <taxon>Pseudomonadota</taxon>
        <taxon>Candidatius Mariprofundia</taxon>
        <taxon>Mariprofundales</taxon>
        <taxon>Mariprofundaceae</taxon>
        <taxon>Mariprofundus</taxon>
    </lineage>
</organism>
<evidence type="ECO:0000313" key="3">
    <source>
        <dbReference type="Proteomes" id="UP000231632"/>
    </source>
</evidence>
<keyword evidence="1" id="KW-0472">Membrane</keyword>
<dbReference type="STRING" id="1921010.MMIC_P0144"/>
<proteinExistence type="predicted"/>
<dbReference type="Proteomes" id="UP000231632">
    <property type="component" value="Unassembled WGS sequence"/>
</dbReference>